<feature type="signal peptide" evidence="4">
    <location>
        <begin position="1"/>
        <end position="27"/>
    </location>
</feature>
<dbReference type="InterPro" id="IPR016140">
    <property type="entry name" value="Bifunc_inhib/LTP/seed_store"/>
</dbReference>
<dbReference type="FunFam" id="1.10.110.10:FF:000003">
    <property type="entry name" value="pEARLI1-like lipid transfer protein 1"/>
    <property type="match status" value="1"/>
</dbReference>
<dbReference type="OrthoDB" id="696558at2759"/>
<sequence>MASKNSAFLALFFALNILFVTLPSATSCNTCKPIPKPKPPPKPKATPCPPPPRPSVPTPPTKPVTPPSSPGSSKNCPIDALKLGVCGNVLSGLLNIQLGQPSSKQCCSLIQGLADVDAAICLCTALKANVLGINLNVPISLSVLLNVCDKKVPSGFQCA</sequence>
<dbReference type="Pfam" id="PF14547">
    <property type="entry name" value="Hydrophob_seed"/>
    <property type="match status" value="1"/>
</dbReference>
<evidence type="ECO:0000256" key="1">
    <source>
        <dbReference type="ARBA" id="ARBA00008965"/>
    </source>
</evidence>
<dbReference type="Gene3D" id="1.10.110.10">
    <property type="entry name" value="Plant lipid-transfer and hydrophobic proteins"/>
    <property type="match status" value="1"/>
</dbReference>
<feature type="compositionally biased region" description="Pro residues" evidence="3">
    <location>
        <begin position="34"/>
        <end position="69"/>
    </location>
</feature>
<reference evidence="7" key="1">
    <citation type="journal article" date="2013" name="Nat. Genet.">
        <title>The Capsella rubella genome and the genomic consequences of rapid mating system evolution.</title>
        <authorList>
            <person name="Slotte T."/>
            <person name="Hazzouri K.M."/>
            <person name="Agren J.A."/>
            <person name="Koenig D."/>
            <person name="Maumus F."/>
            <person name="Guo Y.L."/>
            <person name="Steige K."/>
            <person name="Platts A.E."/>
            <person name="Escobar J.S."/>
            <person name="Newman L.K."/>
            <person name="Wang W."/>
            <person name="Mandakova T."/>
            <person name="Vello E."/>
            <person name="Smith L.M."/>
            <person name="Henz S.R."/>
            <person name="Steffen J."/>
            <person name="Takuno S."/>
            <person name="Brandvain Y."/>
            <person name="Coop G."/>
            <person name="Andolfatto P."/>
            <person name="Hu T.T."/>
            <person name="Blanchette M."/>
            <person name="Clark R.M."/>
            <person name="Quesneville H."/>
            <person name="Nordborg M."/>
            <person name="Gaut B.S."/>
            <person name="Lysak M.A."/>
            <person name="Jenkins J."/>
            <person name="Grimwood J."/>
            <person name="Chapman J."/>
            <person name="Prochnik S."/>
            <person name="Shu S."/>
            <person name="Rokhsar D."/>
            <person name="Schmutz J."/>
            <person name="Weigel D."/>
            <person name="Wright S.I."/>
        </authorList>
    </citation>
    <scope>NUCLEOTIDE SEQUENCE [LARGE SCALE GENOMIC DNA]</scope>
    <source>
        <strain evidence="7">cv. Monte Gargano</strain>
    </source>
</reference>
<feature type="domain" description="Bifunctional inhibitor/plant lipid transfer protein/seed storage helical" evidence="5">
    <location>
        <begin position="76"/>
        <end position="158"/>
    </location>
</feature>
<dbReference type="AlphaFoldDB" id="R0HF84"/>
<organism evidence="6 7">
    <name type="scientific">Capsella rubella</name>
    <dbReference type="NCBI Taxonomy" id="81985"/>
    <lineage>
        <taxon>Eukaryota</taxon>
        <taxon>Viridiplantae</taxon>
        <taxon>Streptophyta</taxon>
        <taxon>Embryophyta</taxon>
        <taxon>Tracheophyta</taxon>
        <taxon>Spermatophyta</taxon>
        <taxon>Magnoliopsida</taxon>
        <taxon>eudicotyledons</taxon>
        <taxon>Gunneridae</taxon>
        <taxon>Pentapetalae</taxon>
        <taxon>rosids</taxon>
        <taxon>malvids</taxon>
        <taxon>Brassicales</taxon>
        <taxon>Brassicaceae</taxon>
        <taxon>Camelineae</taxon>
        <taxon>Capsella</taxon>
    </lineage>
</organism>
<evidence type="ECO:0000259" key="5">
    <source>
        <dbReference type="SMART" id="SM00499"/>
    </source>
</evidence>
<dbReference type="PROSITE" id="PS51257">
    <property type="entry name" value="PROKAR_LIPOPROTEIN"/>
    <property type="match status" value="1"/>
</dbReference>
<protein>
    <recommendedName>
        <fullName evidence="5">Bifunctional inhibitor/plant lipid transfer protein/seed storage helical domain-containing protein</fullName>
    </recommendedName>
</protein>
<dbReference type="EMBL" id="KB870810">
    <property type="protein sequence ID" value="EOA22428.1"/>
    <property type="molecule type" value="Genomic_DNA"/>
</dbReference>
<evidence type="ECO:0000256" key="4">
    <source>
        <dbReference type="SAM" id="SignalP"/>
    </source>
</evidence>
<feature type="region of interest" description="Disordered" evidence="3">
    <location>
        <begin position="33"/>
        <end position="75"/>
    </location>
</feature>
<dbReference type="InterPro" id="IPR036312">
    <property type="entry name" value="Bifun_inhib/LTP/seed_sf"/>
</dbReference>
<dbReference type="Proteomes" id="UP000029121">
    <property type="component" value="Unassembled WGS sequence"/>
</dbReference>
<gene>
    <name evidence="6" type="ORF">CARUB_v10003073mg</name>
</gene>
<proteinExistence type="inferred from homology"/>
<dbReference type="PANTHER" id="PTHR31731">
    <property type="match status" value="1"/>
</dbReference>
<dbReference type="eggNOG" id="ENOG502S36E">
    <property type="taxonomic scope" value="Eukaryota"/>
</dbReference>
<keyword evidence="7" id="KW-1185">Reference proteome</keyword>
<dbReference type="SUPFAM" id="SSF47699">
    <property type="entry name" value="Bifunctional inhibitor/lipid-transfer protein/seed storage 2S albumin"/>
    <property type="match status" value="1"/>
</dbReference>
<evidence type="ECO:0000313" key="6">
    <source>
        <dbReference type="EMBL" id="EOA22428.1"/>
    </source>
</evidence>
<dbReference type="SMART" id="SM00499">
    <property type="entry name" value="AAI"/>
    <property type="match status" value="1"/>
</dbReference>
<keyword evidence="2 4" id="KW-0732">Signal</keyword>
<dbReference type="CDD" id="cd01958">
    <property type="entry name" value="HPS_like"/>
    <property type="match status" value="1"/>
</dbReference>
<evidence type="ECO:0000256" key="3">
    <source>
        <dbReference type="SAM" id="MobiDB-lite"/>
    </source>
</evidence>
<name>R0HF84_9BRAS</name>
<accession>R0HF84</accession>
<dbReference type="InterPro" id="IPR027923">
    <property type="entry name" value="Hydrophob_seed_dom"/>
</dbReference>
<comment type="similarity">
    <text evidence="1">Belongs to the plant LTP family. PEARLI1 subfamily.</text>
</comment>
<dbReference type="STRING" id="81985.R0HF84"/>
<evidence type="ECO:0000313" key="7">
    <source>
        <dbReference type="Proteomes" id="UP000029121"/>
    </source>
</evidence>
<evidence type="ECO:0000256" key="2">
    <source>
        <dbReference type="ARBA" id="ARBA00022729"/>
    </source>
</evidence>
<dbReference type="InterPro" id="IPR051636">
    <property type="entry name" value="Plant_LTP/defense-related"/>
</dbReference>
<dbReference type="KEGG" id="crb:17884460"/>
<feature type="chain" id="PRO_5004352153" description="Bifunctional inhibitor/plant lipid transfer protein/seed storage helical domain-containing protein" evidence="4">
    <location>
        <begin position="28"/>
        <end position="159"/>
    </location>
</feature>